<dbReference type="InterPro" id="IPR027417">
    <property type="entry name" value="P-loop_NTPase"/>
</dbReference>
<dbReference type="InterPro" id="IPR001806">
    <property type="entry name" value="Small_GTPase"/>
</dbReference>
<dbReference type="SMART" id="SM00175">
    <property type="entry name" value="RAB"/>
    <property type="match status" value="1"/>
</dbReference>
<keyword evidence="1" id="KW-0547">Nucleotide-binding</keyword>
<dbReference type="EMBL" id="CAJNIZ010008335">
    <property type="protein sequence ID" value="CAE7266272.1"/>
    <property type="molecule type" value="Genomic_DNA"/>
</dbReference>
<protein>
    <submittedName>
        <fullName evidence="2">RAB13 protein</fullName>
    </submittedName>
</protein>
<dbReference type="SUPFAM" id="SSF52540">
    <property type="entry name" value="P-loop containing nucleoside triphosphate hydrolases"/>
    <property type="match status" value="1"/>
</dbReference>
<organism evidence="2 3">
    <name type="scientific">Symbiodinium pilosum</name>
    <name type="common">Dinoflagellate</name>
    <dbReference type="NCBI Taxonomy" id="2952"/>
    <lineage>
        <taxon>Eukaryota</taxon>
        <taxon>Sar</taxon>
        <taxon>Alveolata</taxon>
        <taxon>Dinophyceae</taxon>
        <taxon>Suessiales</taxon>
        <taxon>Symbiodiniaceae</taxon>
        <taxon>Symbiodinium</taxon>
    </lineage>
</organism>
<dbReference type="PROSITE" id="PS51419">
    <property type="entry name" value="RAB"/>
    <property type="match status" value="1"/>
</dbReference>
<gene>
    <name evidence="2" type="primary">RAB13</name>
    <name evidence="2" type="ORF">SPIL2461_LOCUS5757</name>
</gene>
<proteinExistence type="predicted"/>
<feature type="non-terminal residue" evidence="2">
    <location>
        <position position="1"/>
    </location>
</feature>
<evidence type="ECO:0000313" key="2">
    <source>
        <dbReference type="EMBL" id="CAE7266272.1"/>
    </source>
</evidence>
<keyword evidence="3" id="KW-1185">Reference proteome</keyword>
<dbReference type="Gene3D" id="3.40.50.300">
    <property type="entry name" value="P-loop containing nucleotide triphosphate hydrolases"/>
    <property type="match status" value="1"/>
</dbReference>
<name>A0A812MLN8_SYMPI</name>
<dbReference type="GO" id="GO:0005525">
    <property type="term" value="F:GTP binding"/>
    <property type="evidence" value="ECO:0007669"/>
    <property type="project" value="InterPro"/>
</dbReference>
<comment type="caution">
    <text evidence="2">The sequence shown here is derived from an EMBL/GenBank/DDBJ whole genome shotgun (WGS) entry which is preliminary data.</text>
</comment>
<dbReference type="GO" id="GO:0003924">
    <property type="term" value="F:GTPase activity"/>
    <property type="evidence" value="ECO:0007669"/>
    <property type="project" value="InterPro"/>
</dbReference>
<accession>A0A812MLN8</accession>
<dbReference type="Pfam" id="PF00071">
    <property type="entry name" value="Ras"/>
    <property type="match status" value="1"/>
</dbReference>
<dbReference type="PANTHER" id="PTHR47978">
    <property type="match status" value="1"/>
</dbReference>
<reference evidence="2" key="1">
    <citation type="submission" date="2021-02" db="EMBL/GenBank/DDBJ databases">
        <authorList>
            <person name="Dougan E. K."/>
            <person name="Rhodes N."/>
            <person name="Thang M."/>
            <person name="Chan C."/>
        </authorList>
    </citation>
    <scope>NUCLEOTIDE SEQUENCE</scope>
</reference>
<evidence type="ECO:0000256" key="1">
    <source>
        <dbReference type="ARBA" id="ARBA00022741"/>
    </source>
</evidence>
<sequence length="148" mass="16113">IPFVRVMADGTPMRVLLRDASWPARLPTSLFLIGKDALLLVFDLTNPLSLQAVPRWIQSDAAQALPAKLLIGNKADMQAQRKVSRAEAENYAMANGLAYFETSAEDGTGVDAAMDYAIFHALSKLKSLPSDLTPPAESADEFPRCHVQ</sequence>
<dbReference type="OrthoDB" id="427083at2759"/>
<evidence type="ECO:0000313" key="3">
    <source>
        <dbReference type="Proteomes" id="UP000649617"/>
    </source>
</evidence>
<dbReference type="AlphaFoldDB" id="A0A812MLN8"/>
<dbReference type="Proteomes" id="UP000649617">
    <property type="component" value="Unassembled WGS sequence"/>
</dbReference>